<evidence type="ECO:0000256" key="1">
    <source>
        <dbReference type="ARBA" id="ARBA00008742"/>
    </source>
</evidence>
<evidence type="ECO:0000313" key="8">
    <source>
        <dbReference type="EMBL" id="GCC29740.1"/>
    </source>
</evidence>
<dbReference type="FunFam" id="1.10.472.10:FF:000006">
    <property type="entry name" value="Cyclin I"/>
    <property type="match status" value="1"/>
</dbReference>
<keyword evidence="4" id="KW-0131">Cell cycle</keyword>
<keyword evidence="3 6" id="KW-0195">Cyclin</keyword>
<dbReference type="OMA" id="TGCKHAS"/>
<evidence type="ECO:0000256" key="6">
    <source>
        <dbReference type="RuleBase" id="RU000383"/>
    </source>
</evidence>
<comment type="caution">
    <text evidence="8">The sequence shown here is derived from an EMBL/GenBank/DDBJ whole genome shotgun (WGS) entry which is preliminary data.</text>
</comment>
<dbReference type="Gene3D" id="1.10.472.10">
    <property type="entry name" value="Cyclin-like"/>
    <property type="match status" value="2"/>
</dbReference>
<dbReference type="Proteomes" id="UP000287033">
    <property type="component" value="Unassembled WGS sequence"/>
</dbReference>
<organism evidence="8 9">
    <name type="scientific">Chiloscyllium punctatum</name>
    <name type="common">Brownbanded bambooshark</name>
    <name type="synonym">Hemiscyllium punctatum</name>
    <dbReference type="NCBI Taxonomy" id="137246"/>
    <lineage>
        <taxon>Eukaryota</taxon>
        <taxon>Metazoa</taxon>
        <taxon>Chordata</taxon>
        <taxon>Craniata</taxon>
        <taxon>Vertebrata</taxon>
        <taxon>Chondrichthyes</taxon>
        <taxon>Elasmobranchii</taxon>
        <taxon>Galeomorphii</taxon>
        <taxon>Galeoidea</taxon>
        <taxon>Orectolobiformes</taxon>
        <taxon>Hemiscylliidae</taxon>
        <taxon>Chiloscyllium</taxon>
    </lineage>
</organism>
<accession>A0A401SHB8</accession>
<reference evidence="8 9" key="1">
    <citation type="journal article" date="2018" name="Nat. Ecol. Evol.">
        <title>Shark genomes provide insights into elasmobranch evolution and the origin of vertebrates.</title>
        <authorList>
            <person name="Hara Y"/>
            <person name="Yamaguchi K"/>
            <person name="Onimaru K"/>
            <person name="Kadota M"/>
            <person name="Koyanagi M"/>
            <person name="Keeley SD"/>
            <person name="Tatsumi K"/>
            <person name="Tanaka K"/>
            <person name="Motone F"/>
            <person name="Kageyama Y"/>
            <person name="Nozu R"/>
            <person name="Adachi N"/>
            <person name="Nishimura O"/>
            <person name="Nakagawa R"/>
            <person name="Tanegashima C"/>
            <person name="Kiyatake I"/>
            <person name="Matsumoto R"/>
            <person name="Murakumo K"/>
            <person name="Nishida K"/>
            <person name="Terakita A"/>
            <person name="Kuratani S"/>
            <person name="Sato K"/>
            <person name="Hyodo S Kuraku.S."/>
        </authorList>
    </citation>
    <scope>NUCLEOTIDE SEQUENCE [LARGE SCALE GENOMIC DNA]</scope>
</reference>
<dbReference type="AlphaFoldDB" id="A0A401SHB8"/>
<dbReference type="InterPro" id="IPR013763">
    <property type="entry name" value="Cyclin-like_dom"/>
</dbReference>
<dbReference type="CDD" id="cd20526">
    <property type="entry name" value="CYCLIN_CCNI-like"/>
    <property type="match status" value="1"/>
</dbReference>
<dbReference type="InterPro" id="IPR039361">
    <property type="entry name" value="Cyclin"/>
</dbReference>
<keyword evidence="2" id="KW-0132">Cell division</keyword>
<name>A0A401SHB8_CHIPU</name>
<dbReference type="InterPro" id="IPR048258">
    <property type="entry name" value="Cyclins_cyclin-box"/>
</dbReference>
<dbReference type="GO" id="GO:0051301">
    <property type="term" value="P:cell division"/>
    <property type="evidence" value="ECO:0007669"/>
    <property type="project" value="UniProtKB-KW"/>
</dbReference>
<sequence>MDQMIQSDCQHRSFGGEVARLSVLLENAVSREEQMWKVYVPKYLSNPDTDVSPAQRDEVIQWLADLNRKFHFYPETLSLAITILDRFLALVKARPKYLWCIAISCFFLAAKTNEEDEIIPSLKDMVKTSNCGCSSADILRMERIVLDKLNWDLHTATPLDFLHIFHAMMLTSRPQLLSDLPTVTPSQHIALLIRQLQHCVACHQLLQFKGSTLALAIISLKLETSIPDWLAVTIDLLKKAQLDSLQLIRCRELVAGHLSTFHAFLPPNMVYIYNPCKQTMVLCGRGALSLYSSPTTEPEFVVKDATKRISSTAAPYRRLPDSYSCKQASAKRKVEEMEVDDFYDGIKRLYNEECSQEIVGVDTVSPSCSTDLQIKDGSISPCPPLQPVTVI</sequence>
<dbReference type="PANTHER" id="PTHR10177">
    <property type="entry name" value="CYCLINS"/>
    <property type="match status" value="1"/>
</dbReference>
<keyword evidence="9" id="KW-1185">Reference proteome</keyword>
<evidence type="ECO:0000256" key="5">
    <source>
        <dbReference type="ARBA" id="ARBA00073755"/>
    </source>
</evidence>
<dbReference type="SMART" id="SM00385">
    <property type="entry name" value="CYCLIN"/>
    <property type="match status" value="1"/>
</dbReference>
<evidence type="ECO:0000313" key="9">
    <source>
        <dbReference type="Proteomes" id="UP000287033"/>
    </source>
</evidence>
<gene>
    <name evidence="8" type="ORF">chiPu_0008182</name>
</gene>
<protein>
    <recommendedName>
        <fullName evidence="5">Cyclin-I</fullName>
    </recommendedName>
</protein>
<feature type="domain" description="Cyclin-like" evidence="7">
    <location>
        <begin position="61"/>
        <end position="147"/>
    </location>
</feature>
<dbReference type="OrthoDB" id="769138at2759"/>
<evidence type="ECO:0000256" key="4">
    <source>
        <dbReference type="ARBA" id="ARBA00023306"/>
    </source>
</evidence>
<evidence type="ECO:0000256" key="3">
    <source>
        <dbReference type="ARBA" id="ARBA00023127"/>
    </source>
</evidence>
<dbReference type="STRING" id="137246.A0A401SHB8"/>
<evidence type="ECO:0000256" key="2">
    <source>
        <dbReference type="ARBA" id="ARBA00022618"/>
    </source>
</evidence>
<proteinExistence type="inferred from homology"/>
<dbReference type="InterPro" id="IPR006671">
    <property type="entry name" value="Cyclin_N"/>
</dbReference>
<evidence type="ECO:0000259" key="7">
    <source>
        <dbReference type="SMART" id="SM00385"/>
    </source>
</evidence>
<dbReference type="EMBL" id="BEZZ01000265">
    <property type="protein sequence ID" value="GCC29740.1"/>
    <property type="molecule type" value="Genomic_DNA"/>
</dbReference>
<dbReference type="SUPFAM" id="SSF47954">
    <property type="entry name" value="Cyclin-like"/>
    <property type="match status" value="1"/>
</dbReference>
<dbReference type="PROSITE" id="PS00292">
    <property type="entry name" value="CYCLINS"/>
    <property type="match status" value="1"/>
</dbReference>
<dbReference type="FunFam" id="1.10.472.10:FF:000052">
    <property type="entry name" value="cyclin-I isoform X1"/>
    <property type="match status" value="1"/>
</dbReference>
<dbReference type="InterPro" id="IPR036915">
    <property type="entry name" value="Cyclin-like_sf"/>
</dbReference>
<comment type="similarity">
    <text evidence="1 6">Belongs to the cyclin family.</text>
</comment>
<dbReference type="Pfam" id="PF00134">
    <property type="entry name" value="Cyclin_N"/>
    <property type="match status" value="1"/>
</dbReference>